<evidence type="ECO:0000256" key="1">
    <source>
        <dbReference type="ARBA" id="ARBA00009913"/>
    </source>
</evidence>
<evidence type="ECO:0000259" key="7">
    <source>
        <dbReference type="PROSITE" id="PS51736"/>
    </source>
</evidence>
<evidence type="ECO:0000256" key="3">
    <source>
        <dbReference type="ARBA" id="ARBA00023125"/>
    </source>
</evidence>
<keyword evidence="2" id="KW-0229">DNA integration</keyword>
<dbReference type="Gene3D" id="3.40.50.1390">
    <property type="entry name" value="Resolvase, N-terminal catalytic domain"/>
    <property type="match status" value="1"/>
</dbReference>
<keyword evidence="3" id="KW-0238">DNA-binding</keyword>
<evidence type="ECO:0000313" key="9">
    <source>
        <dbReference type="Proteomes" id="UP000539146"/>
    </source>
</evidence>
<dbReference type="PROSITE" id="PS00397">
    <property type="entry name" value="RECOMBINASES_1"/>
    <property type="match status" value="1"/>
</dbReference>
<protein>
    <submittedName>
        <fullName evidence="8">Recombinase family protein</fullName>
    </submittedName>
</protein>
<dbReference type="SUPFAM" id="SSF53041">
    <property type="entry name" value="Resolvase-like"/>
    <property type="match status" value="1"/>
</dbReference>
<dbReference type="CDD" id="cd00569">
    <property type="entry name" value="HTH_Hin_like"/>
    <property type="match status" value="1"/>
</dbReference>
<dbReference type="AlphaFoldDB" id="A0A850DQJ9"/>
<organism evidence="8 9">
    <name type="scientific">Curtobacterium citreum</name>
    <dbReference type="NCBI Taxonomy" id="2036"/>
    <lineage>
        <taxon>Bacteria</taxon>
        <taxon>Bacillati</taxon>
        <taxon>Actinomycetota</taxon>
        <taxon>Actinomycetes</taxon>
        <taxon>Micrococcales</taxon>
        <taxon>Microbacteriaceae</taxon>
        <taxon>Curtobacterium</taxon>
    </lineage>
</organism>
<feature type="domain" description="Resolvase/invertase-type recombinase catalytic" evidence="7">
    <location>
        <begin position="4"/>
        <end position="140"/>
    </location>
</feature>
<evidence type="ECO:0000256" key="4">
    <source>
        <dbReference type="ARBA" id="ARBA00023172"/>
    </source>
</evidence>
<dbReference type="Gene3D" id="1.10.10.60">
    <property type="entry name" value="Homeodomain-like"/>
    <property type="match status" value="1"/>
</dbReference>
<dbReference type="SMART" id="SM00857">
    <property type="entry name" value="Resolvase"/>
    <property type="match status" value="1"/>
</dbReference>
<dbReference type="SUPFAM" id="SSF46689">
    <property type="entry name" value="Homeodomain-like"/>
    <property type="match status" value="1"/>
</dbReference>
<name>A0A850DQJ9_9MICO</name>
<dbReference type="Pfam" id="PF00239">
    <property type="entry name" value="Resolvase"/>
    <property type="match status" value="1"/>
</dbReference>
<dbReference type="InterPro" id="IPR006120">
    <property type="entry name" value="Resolvase_HTH_dom"/>
</dbReference>
<dbReference type="PROSITE" id="PS51736">
    <property type="entry name" value="RECOMBINASES_3"/>
    <property type="match status" value="1"/>
</dbReference>
<accession>A0A850DQJ9</accession>
<dbReference type="Pfam" id="PF02796">
    <property type="entry name" value="HTH_7"/>
    <property type="match status" value="1"/>
</dbReference>
<dbReference type="InterPro" id="IPR009057">
    <property type="entry name" value="Homeodomain-like_sf"/>
</dbReference>
<dbReference type="CDD" id="cd03768">
    <property type="entry name" value="SR_ResInv"/>
    <property type="match status" value="1"/>
</dbReference>
<comment type="similarity">
    <text evidence="1">Belongs to the site-specific recombinase resolvase family.</text>
</comment>
<dbReference type="RefSeq" id="WP_175325017.1">
    <property type="nucleotide sequence ID" value="NZ_JABMCG010000062.1"/>
</dbReference>
<dbReference type="InterPro" id="IPR006119">
    <property type="entry name" value="Resolv_N"/>
</dbReference>
<dbReference type="InterPro" id="IPR006118">
    <property type="entry name" value="Recombinase_CS"/>
</dbReference>
<dbReference type="GO" id="GO:0015074">
    <property type="term" value="P:DNA integration"/>
    <property type="evidence" value="ECO:0007669"/>
    <property type="project" value="UniProtKB-KW"/>
</dbReference>
<sequence>MPGNLIGYARVSTDGQDLAAQREALQALGVPEDRLYVDHGLSGATRERQGLREALAACWAGDTLVVTKLDRLARSLPDAIAIANELTERGARLSLGGTVHDPNDPVGRLLFNVLGMVAEFEADLIRQRTREGLRIAAANGRLKGRPPKLTPAQEDLLRKLHGEGQHTIVQLAELFGVGRATVYRALERTNSKSTL</sequence>
<dbReference type="Proteomes" id="UP000539146">
    <property type="component" value="Unassembled WGS sequence"/>
</dbReference>
<dbReference type="GO" id="GO:0000150">
    <property type="term" value="F:DNA strand exchange activity"/>
    <property type="evidence" value="ECO:0007669"/>
    <property type="project" value="InterPro"/>
</dbReference>
<evidence type="ECO:0000256" key="5">
    <source>
        <dbReference type="PIRSR" id="PIRSR606118-50"/>
    </source>
</evidence>
<feature type="active site" description="O-(5'-phospho-DNA)-serine intermediate" evidence="5 6">
    <location>
        <position position="12"/>
    </location>
</feature>
<dbReference type="GO" id="GO:0003677">
    <property type="term" value="F:DNA binding"/>
    <property type="evidence" value="ECO:0007669"/>
    <property type="project" value="UniProtKB-KW"/>
</dbReference>
<proteinExistence type="inferred from homology"/>
<evidence type="ECO:0000256" key="2">
    <source>
        <dbReference type="ARBA" id="ARBA00022908"/>
    </source>
</evidence>
<reference evidence="8 9" key="1">
    <citation type="submission" date="2020-05" db="EMBL/GenBank/DDBJ databases">
        <title>Genome Sequencing of Type Strains.</title>
        <authorList>
            <person name="Lemaire J.F."/>
            <person name="Inderbitzin P."/>
            <person name="Gregorio O.A."/>
            <person name="Collins S.B."/>
            <person name="Wespe N."/>
            <person name="Knight-Connoni V."/>
        </authorList>
    </citation>
    <scope>NUCLEOTIDE SEQUENCE [LARGE SCALE GENOMIC DNA]</scope>
    <source>
        <strain evidence="8 9">DSM 20512</strain>
    </source>
</reference>
<keyword evidence="4" id="KW-0233">DNA recombination</keyword>
<comment type="caution">
    <text evidence="8">The sequence shown here is derived from an EMBL/GenBank/DDBJ whole genome shotgun (WGS) entry which is preliminary data.</text>
</comment>
<dbReference type="InterPro" id="IPR036162">
    <property type="entry name" value="Resolvase-like_N_sf"/>
</dbReference>
<dbReference type="PROSITE" id="PS00398">
    <property type="entry name" value="RECOMBINASES_2"/>
    <property type="match status" value="1"/>
</dbReference>
<evidence type="ECO:0000256" key="6">
    <source>
        <dbReference type="PROSITE-ProRule" id="PRU10137"/>
    </source>
</evidence>
<dbReference type="InterPro" id="IPR050639">
    <property type="entry name" value="SSR_resolvase"/>
</dbReference>
<gene>
    <name evidence="8" type="ORF">HP467_01795</name>
</gene>
<dbReference type="PANTHER" id="PTHR30461:SF2">
    <property type="entry name" value="SERINE RECOMBINASE PINE-RELATED"/>
    <property type="match status" value="1"/>
</dbReference>
<dbReference type="PANTHER" id="PTHR30461">
    <property type="entry name" value="DNA-INVERTASE FROM LAMBDOID PROPHAGE"/>
    <property type="match status" value="1"/>
</dbReference>
<evidence type="ECO:0000313" key="8">
    <source>
        <dbReference type="EMBL" id="NUU26848.1"/>
    </source>
</evidence>
<dbReference type="EMBL" id="JABMCG010000062">
    <property type="protein sequence ID" value="NUU26848.1"/>
    <property type="molecule type" value="Genomic_DNA"/>
</dbReference>